<organism evidence="2 3">
    <name type="scientific">Sulfobacillus harzensis</name>
    <dbReference type="NCBI Taxonomy" id="2729629"/>
    <lineage>
        <taxon>Bacteria</taxon>
        <taxon>Bacillati</taxon>
        <taxon>Bacillota</taxon>
        <taxon>Clostridia</taxon>
        <taxon>Eubacteriales</taxon>
        <taxon>Clostridiales Family XVII. Incertae Sedis</taxon>
        <taxon>Sulfobacillus</taxon>
    </lineage>
</organism>
<dbReference type="EMBL" id="JABBVZ010000040">
    <property type="protein sequence ID" value="NMP23124.1"/>
    <property type="molecule type" value="Genomic_DNA"/>
</dbReference>
<dbReference type="PANTHER" id="PTHR42924:SF3">
    <property type="entry name" value="POLYMERASE_HISTIDINOL PHOSPHATASE N-TERMINAL DOMAIN-CONTAINING PROTEIN"/>
    <property type="match status" value="1"/>
</dbReference>
<dbReference type="GO" id="GO:0004534">
    <property type="term" value="F:5'-3' RNA exonuclease activity"/>
    <property type="evidence" value="ECO:0007669"/>
    <property type="project" value="TreeGrafter"/>
</dbReference>
<dbReference type="GO" id="GO:0035312">
    <property type="term" value="F:5'-3' DNA exonuclease activity"/>
    <property type="evidence" value="ECO:0007669"/>
    <property type="project" value="TreeGrafter"/>
</dbReference>
<accession>A0A7Y0L735</accession>
<gene>
    <name evidence="2" type="ORF">HIJ39_12315</name>
</gene>
<dbReference type="CDD" id="cd07432">
    <property type="entry name" value="PHP_HisPPase"/>
    <property type="match status" value="1"/>
</dbReference>
<feature type="domain" description="Polymerase/histidinol phosphatase N-terminal" evidence="1">
    <location>
        <begin position="123"/>
        <end position="186"/>
    </location>
</feature>
<evidence type="ECO:0000313" key="3">
    <source>
        <dbReference type="Proteomes" id="UP000533476"/>
    </source>
</evidence>
<dbReference type="InterPro" id="IPR016195">
    <property type="entry name" value="Pol/histidinol_Pase-like"/>
</dbReference>
<reference evidence="2 3" key="1">
    <citation type="submission" date="2020-04" db="EMBL/GenBank/DDBJ databases">
        <authorList>
            <person name="Zhang R."/>
            <person name="Schippers A."/>
        </authorList>
    </citation>
    <scope>NUCLEOTIDE SEQUENCE [LARGE SCALE GENOMIC DNA]</scope>
    <source>
        <strain evidence="2 3">DSM 109850</strain>
    </source>
</reference>
<evidence type="ECO:0000259" key="1">
    <source>
        <dbReference type="SMART" id="SM00481"/>
    </source>
</evidence>
<dbReference type="NCBIfam" id="NF038032">
    <property type="entry name" value="CehA_McbA_metalo"/>
    <property type="match status" value="1"/>
</dbReference>
<dbReference type="InterPro" id="IPR052018">
    <property type="entry name" value="PHP_domain"/>
</dbReference>
<dbReference type="AlphaFoldDB" id="A0A7Y0L735"/>
<name>A0A7Y0L735_9FIRM</name>
<dbReference type="SUPFAM" id="SSF89550">
    <property type="entry name" value="PHP domain-like"/>
    <property type="match status" value="1"/>
</dbReference>
<evidence type="ECO:0000313" key="2">
    <source>
        <dbReference type="EMBL" id="NMP23124.1"/>
    </source>
</evidence>
<dbReference type="InterPro" id="IPR003141">
    <property type="entry name" value="Pol/His_phosphatase_N"/>
</dbReference>
<dbReference type="Gene3D" id="3.20.20.140">
    <property type="entry name" value="Metal-dependent hydrolases"/>
    <property type="match status" value="1"/>
</dbReference>
<dbReference type="SMART" id="SM00481">
    <property type="entry name" value="POLIIIAc"/>
    <property type="match status" value="1"/>
</dbReference>
<dbReference type="RefSeq" id="WP_169100103.1">
    <property type="nucleotide sequence ID" value="NZ_JABBVZ010000040.1"/>
</dbReference>
<protein>
    <submittedName>
        <fullName evidence="2">PHP domain-containing protein</fullName>
    </submittedName>
</protein>
<dbReference type="PANTHER" id="PTHR42924">
    <property type="entry name" value="EXONUCLEASE"/>
    <property type="match status" value="1"/>
</dbReference>
<sequence>MSRRERQIHTLHIDKKDQGLIQSVPFVVLDNVDSLQVALLETPAPPSVIDLGLRDPHRIRGWSGGSKTTFSVTWQNATPGYLPGPLDPGAWEVLIGLYRIPEGRSTVRLSITQNIIEPGWVAGDFHAHTVHSDGAWTTEELMGHAEAQGLEFLALTDHNTGSQNVHALSHKSPLTIIPGMEWTTYRGHANVWGLHDPLPDWMVASDEDLAEKRDHLLTQGALLSINHPFDTFQPGIAWGWNMAAFPAVEVWNGPWRPTNQQALDWWASELARGRRITAVGGSDVHGPSPLVSLAHPCTWVWRESPGPEGILSGVRQGRVYITDSPQGPKLENGSTLPGTTVEPHAMVTAILGGLDVGDRIRWLTSEGVTSEFVAKSPRLEVTERPESAPWIRLEVHRFHPEWEVWLPRLIANPIYVDPHQGGPHV</sequence>
<comment type="caution">
    <text evidence="2">The sequence shown here is derived from an EMBL/GenBank/DDBJ whole genome shotgun (WGS) entry which is preliminary data.</text>
</comment>
<proteinExistence type="predicted"/>
<dbReference type="Proteomes" id="UP000533476">
    <property type="component" value="Unassembled WGS sequence"/>
</dbReference>
<keyword evidence="3" id="KW-1185">Reference proteome</keyword>